<dbReference type="Proteomes" id="UP000078542">
    <property type="component" value="Unassembled WGS sequence"/>
</dbReference>
<name>A0A151I9G0_9HYME</name>
<reference evidence="3 4" key="1">
    <citation type="submission" date="2016-03" db="EMBL/GenBank/DDBJ databases">
        <title>Cyphomyrmex costatus WGS genome.</title>
        <authorList>
            <person name="Nygaard S."/>
            <person name="Hu H."/>
            <person name="Boomsma J."/>
            <person name="Zhang G."/>
        </authorList>
    </citation>
    <scope>NUCLEOTIDE SEQUENCE [LARGE SCALE GENOMIC DNA]</scope>
    <source>
        <strain evidence="3">MS0001</strain>
        <tissue evidence="3">Whole body</tissue>
    </source>
</reference>
<evidence type="ECO:0000256" key="1">
    <source>
        <dbReference type="PROSITE-ProRule" id="PRU00047"/>
    </source>
</evidence>
<evidence type="ECO:0000259" key="2">
    <source>
        <dbReference type="PROSITE" id="PS50158"/>
    </source>
</evidence>
<sequence>MKDEEFKLRIFDGRDYNIWKKRILLYLKLKKCHEPAIRERLSTDLEAEWNEKTLKAMNYIYYSISNKQVEFISDKETPLDILNKFDEVYLKKSTALQICIRNRLDRMKLKDFKDSSTFFLEFEKIVNELKSAGATVNKREKLDYMLRMLPYSLSYIGDLVDTMKESDRTCEFLKNKIAMWETRSQSEKGKAKSSVFKVEKKNIQCYQCKERGHTKKNCRNS</sequence>
<evidence type="ECO:0000313" key="4">
    <source>
        <dbReference type="Proteomes" id="UP000078542"/>
    </source>
</evidence>
<evidence type="ECO:0000313" key="3">
    <source>
        <dbReference type="EMBL" id="KYM95552.1"/>
    </source>
</evidence>
<feature type="domain" description="CCHC-type" evidence="2">
    <location>
        <begin position="205"/>
        <end position="220"/>
    </location>
</feature>
<dbReference type="GO" id="GO:0008270">
    <property type="term" value="F:zinc ion binding"/>
    <property type="evidence" value="ECO:0007669"/>
    <property type="project" value="UniProtKB-KW"/>
</dbReference>
<keyword evidence="1" id="KW-0862">Zinc</keyword>
<dbReference type="SMART" id="SM00343">
    <property type="entry name" value="ZnF_C2HC"/>
    <property type="match status" value="1"/>
</dbReference>
<keyword evidence="1" id="KW-0863">Zinc-finger</keyword>
<dbReference type="InterPro" id="IPR001878">
    <property type="entry name" value="Znf_CCHC"/>
</dbReference>
<dbReference type="STRING" id="456900.A0A151I9G0"/>
<proteinExistence type="predicted"/>
<organism evidence="3 4">
    <name type="scientific">Cyphomyrmex costatus</name>
    <dbReference type="NCBI Taxonomy" id="456900"/>
    <lineage>
        <taxon>Eukaryota</taxon>
        <taxon>Metazoa</taxon>
        <taxon>Ecdysozoa</taxon>
        <taxon>Arthropoda</taxon>
        <taxon>Hexapoda</taxon>
        <taxon>Insecta</taxon>
        <taxon>Pterygota</taxon>
        <taxon>Neoptera</taxon>
        <taxon>Endopterygota</taxon>
        <taxon>Hymenoptera</taxon>
        <taxon>Apocrita</taxon>
        <taxon>Aculeata</taxon>
        <taxon>Formicoidea</taxon>
        <taxon>Formicidae</taxon>
        <taxon>Myrmicinae</taxon>
        <taxon>Cyphomyrmex</taxon>
    </lineage>
</organism>
<keyword evidence="4" id="KW-1185">Reference proteome</keyword>
<dbReference type="PROSITE" id="PS50158">
    <property type="entry name" value="ZF_CCHC"/>
    <property type="match status" value="1"/>
</dbReference>
<dbReference type="Gene3D" id="4.10.60.10">
    <property type="entry name" value="Zinc finger, CCHC-type"/>
    <property type="match status" value="1"/>
</dbReference>
<protein>
    <submittedName>
        <fullName evidence="3">Copia protein</fullName>
    </submittedName>
</protein>
<dbReference type="EMBL" id="KQ978291">
    <property type="protein sequence ID" value="KYM95552.1"/>
    <property type="molecule type" value="Genomic_DNA"/>
</dbReference>
<keyword evidence="1" id="KW-0479">Metal-binding</keyword>
<gene>
    <name evidence="3" type="ORF">ALC62_13804</name>
</gene>
<accession>A0A151I9G0</accession>
<dbReference type="AlphaFoldDB" id="A0A151I9G0"/>
<dbReference type="Pfam" id="PF14223">
    <property type="entry name" value="Retrotran_gag_2"/>
    <property type="match status" value="1"/>
</dbReference>
<dbReference type="SUPFAM" id="SSF57756">
    <property type="entry name" value="Retrovirus zinc finger-like domains"/>
    <property type="match status" value="1"/>
</dbReference>
<dbReference type="InterPro" id="IPR036875">
    <property type="entry name" value="Znf_CCHC_sf"/>
</dbReference>
<dbReference type="GO" id="GO:0003676">
    <property type="term" value="F:nucleic acid binding"/>
    <property type="evidence" value="ECO:0007669"/>
    <property type="project" value="InterPro"/>
</dbReference>